<name>A0A246JNZ9_9SPHN</name>
<feature type="signal peptide" evidence="1">
    <location>
        <begin position="1"/>
        <end position="23"/>
    </location>
</feature>
<dbReference type="InterPro" id="IPR015943">
    <property type="entry name" value="WD40/YVTN_repeat-like_dom_sf"/>
</dbReference>
<evidence type="ECO:0000313" key="3">
    <source>
        <dbReference type="Proteomes" id="UP000197361"/>
    </source>
</evidence>
<accession>A0A246JNZ9</accession>
<evidence type="ECO:0000313" key="2">
    <source>
        <dbReference type="EMBL" id="OWQ94533.1"/>
    </source>
</evidence>
<dbReference type="EMBL" id="NISK01000004">
    <property type="protein sequence ID" value="OWQ94533.1"/>
    <property type="molecule type" value="Genomic_DNA"/>
</dbReference>
<dbReference type="InterPro" id="IPR011048">
    <property type="entry name" value="Haem_d1_sf"/>
</dbReference>
<dbReference type="PANTHER" id="PTHR47197">
    <property type="entry name" value="PROTEIN NIRF"/>
    <property type="match status" value="1"/>
</dbReference>
<protein>
    <recommendedName>
        <fullName evidence="4">YncE family protein</fullName>
    </recommendedName>
</protein>
<dbReference type="InterPro" id="IPR051200">
    <property type="entry name" value="Host-pathogen_enzymatic-act"/>
</dbReference>
<sequence>MRRTLTTALVAALAQLPSAPAAAETLLIGNKGEDTLSLVALASGEELARLPTGKMPHEIAVSPDGQQAAVVAYGGTTIDVFDVAARTKVKTIDLSPNQRPHGLLWLADGRLVATTEGSQSVAVVAPDGTVTSIATGQQGSHMVVVAPDNRTAYVANIGSGTVSVLDLNAGTKLGDLAVGGRPEGLALAKGGRELWVGDLAAARVSVWDVATGGKVAEQPVDPVAIRVLASPDGRLIATSNIGAGTISLFDAETRTPVRKIQVSEGGAARQVTLLFSPDSKRLYAAETGVDKVAEIEVASGTVLRRIAAGKQGDGLAIAP</sequence>
<dbReference type="Proteomes" id="UP000197361">
    <property type="component" value="Unassembled WGS sequence"/>
</dbReference>
<keyword evidence="1" id="KW-0732">Signal</keyword>
<reference evidence="2 3" key="1">
    <citation type="journal article" date="2010" name="Int. J. Syst. Evol. Microbiol.">
        <title>Sphingopyxis bauzanensis sp. nov., a psychrophilic bacterium isolated from soil.</title>
        <authorList>
            <person name="Zhang D.C."/>
            <person name="Liu H.C."/>
            <person name="Xin Y.H."/>
            <person name="Zhou Y.G."/>
            <person name="Schinner F."/>
            <person name="Margesin R."/>
        </authorList>
    </citation>
    <scope>NUCLEOTIDE SEQUENCE [LARGE SCALE GENOMIC DNA]</scope>
    <source>
        <strain evidence="2 3">DSM 22271</strain>
    </source>
</reference>
<keyword evidence="3" id="KW-1185">Reference proteome</keyword>
<dbReference type="AlphaFoldDB" id="A0A246JNZ9"/>
<dbReference type="SUPFAM" id="SSF51004">
    <property type="entry name" value="C-terminal (heme d1) domain of cytochrome cd1-nitrite reductase"/>
    <property type="match status" value="1"/>
</dbReference>
<dbReference type="Pfam" id="PF10282">
    <property type="entry name" value="Lactonase"/>
    <property type="match status" value="1"/>
</dbReference>
<dbReference type="InterPro" id="IPR019405">
    <property type="entry name" value="Lactonase_7-beta_prop"/>
</dbReference>
<dbReference type="OrthoDB" id="145213at2"/>
<dbReference type="RefSeq" id="WP_088442416.1">
    <property type="nucleotide sequence ID" value="NZ_BMMC01000010.1"/>
</dbReference>
<dbReference type="Gene3D" id="2.130.10.10">
    <property type="entry name" value="YVTN repeat-like/Quinoprotein amine dehydrogenase"/>
    <property type="match status" value="2"/>
</dbReference>
<evidence type="ECO:0000256" key="1">
    <source>
        <dbReference type="SAM" id="SignalP"/>
    </source>
</evidence>
<gene>
    <name evidence="2" type="ORF">CDQ92_15715</name>
</gene>
<dbReference type="PANTHER" id="PTHR47197:SF3">
    <property type="entry name" value="DIHYDRO-HEME D1 DEHYDROGENASE"/>
    <property type="match status" value="1"/>
</dbReference>
<evidence type="ECO:0008006" key="4">
    <source>
        <dbReference type="Google" id="ProtNLM"/>
    </source>
</evidence>
<comment type="caution">
    <text evidence="2">The sequence shown here is derived from an EMBL/GenBank/DDBJ whole genome shotgun (WGS) entry which is preliminary data.</text>
</comment>
<feature type="chain" id="PRO_5012760894" description="YncE family protein" evidence="1">
    <location>
        <begin position="24"/>
        <end position="319"/>
    </location>
</feature>
<organism evidence="2 3">
    <name type="scientific">Sphingopyxis bauzanensis</name>
    <dbReference type="NCBI Taxonomy" id="651663"/>
    <lineage>
        <taxon>Bacteria</taxon>
        <taxon>Pseudomonadati</taxon>
        <taxon>Pseudomonadota</taxon>
        <taxon>Alphaproteobacteria</taxon>
        <taxon>Sphingomonadales</taxon>
        <taxon>Sphingomonadaceae</taxon>
        <taxon>Sphingopyxis</taxon>
    </lineage>
</organism>
<proteinExistence type="predicted"/>